<evidence type="ECO:0000256" key="2">
    <source>
        <dbReference type="SAM" id="SignalP"/>
    </source>
</evidence>
<dbReference type="AlphaFoldDB" id="A0A1G6UVS2"/>
<dbReference type="Proteomes" id="UP000199501">
    <property type="component" value="Unassembled WGS sequence"/>
</dbReference>
<evidence type="ECO:0000313" key="4">
    <source>
        <dbReference type="Proteomes" id="UP000199501"/>
    </source>
</evidence>
<sequence length="131" mass="14082">MRRPVLWCLLSFLLGAYAAWRYLAATRPAEPATAPAAPIAPWPDDAPTGEIPVVPEEREVTRVFGTLDDALSADAAPAGPDGAAPSDEYTVKGSQGRFHTTESPDYPTVRATVWFKTTADAERAGFTPWHG</sequence>
<feature type="chain" id="PRO_5039714504" description="Secreted protein" evidence="2">
    <location>
        <begin position="19"/>
        <end position="131"/>
    </location>
</feature>
<accession>A0A1G6UVS2</accession>
<organism evidence="3 4">
    <name type="scientific">Actinokineospora iranica</name>
    <dbReference type="NCBI Taxonomy" id="1271860"/>
    <lineage>
        <taxon>Bacteria</taxon>
        <taxon>Bacillati</taxon>
        <taxon>Actinomycetota</taxon>
        <taxon>Actinomycetes</taxon>
        <taxon>Pseudonocardiales</taxon>
        <taxon>Pseudonocardiaceae</taxon>
        <taxon>Actinokineospora</taxon>
    </lineage>
</organism>
<protein>
    <recommendedName>
        <fullName evidence="5">Secreted protein</fullName>
    </recommendedName>
</protein>
<dbReference type="EMBL" id="FMZZ01000011">
    <property type="protein sequence ID" value="SDD45371.1"/>
    <property type="molecule type" value="Genomic_DNA"/>
</dbReference>
<dbReference type="RefSeq" id="WP_139190892.1">
    <property type="nucleotide sequence ID" value="NZ_FMZZ01000011.1"/>
</dbReference>
<evidence type="ECO:0000256" key="1">
    <source>
        <dbReference type="SAM" id="MobiDB-lite"/>
    </source>
</evidence>
<proteinExistence type="predicted"/>
<feature type="signal peptide" evidence="2">
    <location>
        <begin position="1"/>
        <end position="18"/>
    </location>
</feature>
<evidence type="ECO:0008006" key="5">
    <source>
        <dbReference type="Google" id="ProtNLM"/>
    </source>
</evidence>
<feature type="region of interest" description="Disordered" evidence="1">
    <location>
        <begin position="72"/>
        <end position="104"/>
    </location>
</feature>
<gene>
    <name evidence="3" type="ORF">SAMN05216174_111111</name>
</gene>
<keyword evidence="2" id="KW-0732">Signal</keyword>
<dbReference type="OrthoDB" id="4871889at2"/>
<feature type="compositionally biased region" description="Low complexity" evidence="1">
    <location>
        <begin position="72"/>
        <end position="87"/>
    </location>
</feature>
<evidence type="ECO:0000313" key="3">
    <source>
        <dbReference type="EMBL" id="SDD45371.1"/>
    </source>
</evidence>
<reference evidence="4" key="1">
    <citation type="submission" date="2016-10" db="EMBL/GenBank/DDBJ databases">
        <authorList>
            <person name="Varghese N."/>
            <person name="Submissions S."/>
        </authorList>
    </citation>
    <scope>NUCLEOTIDE SEQUENCE [LARGE SCALE GENOMIC DNA]</scope>
    <source>
        <strain evidence="4">IBRC-M 10403</strain>
    </source>
</reference>
<keyword evidence="4" id="KW-1185">Reference proteome</keyword>
<name>A0A1G6UVS2_9PSEU</name>